<dbReference type="Proteomes" id="UP000095751">
    <property type="component" value="Unassembled WGS sequence"/>
</dbReference>
<dbReference type="AlphaFoldDB" id="A0A1E7FT64"/>
<organism evidence="9 10">
    <name type="scientific">Fragilariopsis cylindrus CCMP1102</name>
    <dbReference type="NCBI Taxonomy" id="635003"/>
    <lineage>
        <taxon>Eukaryota</taxon>
        <taxon>Sar</taxon>
        <taxon>Stramenopiles</taxon>
        <taxon>Ochrophyta</taxon>
        <taxon>Bacillariophyta</taxon>
        <taxon>Bacillariophyceae</taxon>
        <taxon>Bacillariophycidae</taxon>
        <taxon>Bacillariales</taxon>
        <taxon>Bacillariaceae</taxon>
        <taxon>Fragilariopsis</taxon>
    </lineage>
</organism>
<reference evidence="9 10" key="1">
    <citation type="submission" date="2016-09" db="EMBL/GenBank/DDBJ databases">
        <title>Extensive genetic diversity and differential bi-allelic expression allows diatom success in the polar Southern Ocean.</title>
        <authorList>
            <consortium name="DOE Joint Genome Institute"/>
            <person name="Mock T."/>
            <person name="Otillar R.P."/>
            <person name="Strauss J."/>
            <person name="Dupont C."/>
            <person name="Frickenhaus S."/>
            <person name="Maumus F."/>
            <person name="Mcmullan M."/>
            <person name="Sanges R."/>
            <person name="Schmutz J."/>
            <person name="Toseland A."/>
            <person name="Valas R."/>
            <person name="Veluchamy A."/>
            <person name="Ward B.J."/>
            <person name="Allen A."/>
            <person name="Barry K."/>
            <person name="Falciatore A."/>
            <person name="Ferrante M."/>
            <person name="Fortunato A.E."/>
            <person name="Gloeckner G."/>
            <person name="Gruber A."/>
            <person name="Hipkin R."/>
            <person name="Janech M."/>
            <person name="Kroth P."/>
            <person name="Leese F."/>
            <person name="Lindquist E."/>
            <person name="Lyon B.R."/>
            <person name="Martin J."/>
            <person name="Mayer C."/>
            <person name="Parker M."/>
            <person name="Quesneville H."/>
            <person name="Raymond J."/>
            <person name="Uhlig C."/>
            <person name="Valentin K.U."/>
            <person name="Worden A.Z."/>
            <person name="Armbrust E.V."/>
            <person name="Bowler C."/>
            <person name="Green B."/>
            <person name="Moulton V."/>
            <person name="Van Oosterhout C."/>
            <person name="Grigoriev I."/>
        </authorList>
    </citation>
    <scope>NUCLEOTIDE SEQUENCE [LARGE SCALE GENOMIC DNA]</scope>
    <source>
        <strain evidence="9 10">CCMP1102</strain>
    </source>
</reference>
<dbReference type="Gene3D" id="3.60.90.10">
    <property type="entry name" value="S-adenosylmethionine decarboxylase"/>
    <property type="match status" value="1"/>
</dbReference>
<gene>
    <name evidence="9" type="ORF">FRACYDRAFT_145312</name>
</gene>
<protein>
    <submittedName>
        <fullName evidence="9">S-adenosylmethionine decarboxylase</fullName>
    </submittedName>
</protein>
<evidence type="ECO:0000256" key="6">
    <source>
        <dbReference type="ARBA" id="ARBA00023239"/>
    </source>
</evidence>
<keyword evidence="10" id="KW-1185">Reference proteome</keyword>
<dbReference type="GO" id="GO:0005829">
    <property type="term" value="C:cytosol"/>
    <property type="evidence" value="ECO:0007669"/>
    <property type="project" value="TreeGrafter"/>
</dbReference>
<dbReference type="GO" id="GO:0004014">
    <property type="term" value="F:adenosylmethionine decarboxylase activity"/>
    <property type="evidence" value="ECO:0007669"/>
    <property type="project" value="InterPro"/>
</dbReference>
<sequence>GQHLLMDIRNVESSFLASEERLAKAMLDVVGGCGLTLLSYHCHRLKPAGVSCVGVLLESHVSFHTWPSQGVVTLDLFTCG</sequence>
<keyword evidence="6" id="KW-0456">Lyase</keyword>
<dbReference type="PANTHER" id="PTHR33866">
    <property type="entry name" value="S-ADENOSYLMETHIONINE DECARBOXYLASE PROENZYME"/>
    <property type="match status" value="1"/>
</dbReference>
<dbReference type="OrthoDB" id="38125at2759"/>
<keyword evidence="7" id="KW-0704">Schiff base</keyword>
<dbReference type="Pfam" id="PF02675">
    <property type="entry name" value="AdoMet_dc"/>
    <property type="match status" value="1"/>
</dbReference>
<accession>A0A1E7FT64</accession>
<dbReference type="NCBIfam" id="TIGR03330">
    <property type="entry name" value="SAM_DCase_Bsu"/>
    <property type="match status" value="1"/>
</dbReference>
<dbReference type="SUPFAM" id="SSF56276">
    <property type="entry name" value="S-adenosylmethionine decarboxylase"/>
    <property type="match status" value="1"/>
</dbReference>
<evidence type="ECO:0000256" key="1">
    <source>
        <dbReference type="ARBA" id="ARBA00001928"/>
    </source>
</evidence>
<evidence type="ECO:0000256" key="2">
    <source>
        <dbReference type="ARBA" id="ARBA00022793"/>
    </source>
</evidence>
<feature type="non-terminal residue" evidence="9">
    <location>
        <position position="80"/>
    </location>
</feature>
<dbReference type="InParanoid" id="A0A1E7FT64"/>
<dbReference type="InterPro" id="IPR017716">
    <property type="entry name" value="S-AdoMet_deCOase_pro-enz"/>
</dbReference>
<keyword evidence="3" id="KW-0068">Autocatalytic cleavage</keyword>
<evidence type="ECO:0000256" key="8">
    <source>
        <dbReference type="ARBA" id="ARBA00023317"/>
    </source>
</evidence>
<name>A0A1E7FT64_9STRA</name>
<evidence type="ECO:0000256" key="5">
    <source>
        <dbReference type="ARBA" id="ARBA00023145"/>
    </source>
</evidence>
<dbReference type="PANTHER" id="PTHR33866:SF2">
    <property type="entry name" value="S-ADENOSYLMETHIONINE DECARBOXYLASE PROENZYME"/>
    <property type="match status" value="1"/>
</dbReference>
<evidence type="ECO:0000313" key="10">
    <source>
        <dbReference type="Proteomes" id="UP000095751"/>
    </source>
</evidence>
<feature type="non-terminal residue" evidence="9">
    <location>
        <position position="1"/>
    </location>
</feature>
<keyword evidence="4" id="KW-0620">Polyamine biosynthesis</keyword>
<evidence type="ECO:0000256" key="7">
    <source>
        <dbReference type="ARBA" id="ARBA00023270"/>
    </source>
</evidence>
<evidence type="ECO:0000313" key="9">
    <source>
        <dbReference type="EMBL" id="OEU21336.1"/>
    </source>
</evidence>
<dbReference type="InterPro" id="IPR003826">
    <property type="entry name" value="AdoMetDC_fam_prok"/>
</dbReference>
<keyword evidence="5" id="KW-0865">Zymogen</keyword>
<dbReference type="KEGG" id="fcy:FRACYDRAFT_145312"/>
<dbReference type="EMBL" id="KV784354">
    <property type="protein sequence ID" value="OEU21336.1"/>
    <property type="molecule type" value="Genomic_DNA"/>
</dbReference>
<keyword evidence="8" id="KW-0670">Pyruvate</keyword>
<dbReference type="InterPro" id="IPR016067">
    <property type="entry name" value="S-AdoMet_deCO2ase_core"/>
</dbReference>
<evidence type="ECO:0000256" key="3">
    <source>
        <dbReference type="ARBA" id="ARBA00022813"/>
    </source>
</evidence>
<evidence type="ECO:0000256" key="4">
    <source>
        <dbReference type="ARBA" id="ARBA00023115"/>
    </source>
</evidence>
<proteinExistence type="predicted"/>
<dbReference type="GO" id="GO:0008295">
    <property type="term" value="P:spermidine biosynthetic process"/>
    <property type="evidence" value="ECO:0007669"/>
    <property type="project" value="InterPro"/>
</dbReference>
<comment type="cofactor">
    <cofactor evidence="1">
        <name>pyruvate</name>
        <dbReference type="ChEBI" id="CHEBI:15361"/>
    </cofactor>
</comment>
<keyword evidence="2" id="KW-0210">Decarboxylase</keyword>